<evidence type="ECO:0000256" key="4">
    <source>
        <dbReference type="ARBA" id="ARBA00022989"/>
    </source>
</evidence>
<dbReference type="InterPro" id="IPR004474">
    <property type="entry name" value="LytR_CpsA_psr"/>
</dbReference>
<comment type="caution">
    <text evidence="7">The sequence shown here is derived from an EMBL/GenBank/DDBJ whole genome shotgun (WGS) entry which is preliminary data.</text>
</comment>
<dbReference type="EMBL" id="JAMQCR010000002">
    <property type="protein sequence ID" value="MCM2534518.1"/>
    <property type="molecule type" value="Genomic_DNA"/>
</dbReference>
<comment type="similarity">
    <text evidence="1">Belongs to the LytR/CpsA/Psr (LCP) family.</text>
</comment>
<dbReference type="NCBIfam" id="TIGR00350">
    <property type="entry name" value="lytR_cpsA_psr"/>
    <property type="match status" value="1"/>
</dbReference>
<feature type="domain" description="Cell envelope-related transcriptional attenuator" evidence="6">
    <location>
        <begin position="92"/>
        <end position="240"/>
    </location>
</feature>
<dbReference type="Gene3D" id="3.40.630.190">
    <property type="entry name" value="LCP protein"/>
    <property type="match status" value="1"/>
</dbReference>
<evidence type="ECO:0000256" key="2">
    <source>
        <dbReference type="ARBA" id="ARBA00022692"/>
    </source>
</evidence>
<evidence type="ECO:0000256" key="1">
    <source>
        <dbReference type="ARBA" id="ARBA00006068"/>
    </source>
</evidence>
<evidence type="ECO:0000256" key="5">
    <source>
        <dbReference type="SAM" id="Phobius"/>
    </source>
</evidence>
<reference evidence="7 8" key="1">
    <citation type="submission" date="2022-06" db="EMBL/GenBank/DDBJ databases">
        <authorList>
            <person name="Jeon C.O."/>
        </authorList>
    </citation>
    <scope>NUCLEOTIDE SEQUENCE [LARGE SCALE GENOMIC DNA]</scope>
    <source>
        <strain evidence="7 8">KCTC 13943</strain>
    </source>
</reference>
<keyword evidence="4 5" id="KW-1133">Transmembrane helix</keyword>
<keyword evidence="2 5" id="KW-0812">Transmembrane</keyword>
<dbReference type="Proteomes" id="UP001523262">
    <property type="component" value="Unassembled WGS sequence"/>
</dbReference>
<dbReference type="PANTHER" id="PTHR33392:SF6">
    <property type="entry name" value="POLYISOPRENYL-TEICHOIC ACID--PEPTIDOGLYCAN TEICHOIC ACID TRANSFERASE TAGU"/>
    <property type="match status" value="1"/>
</dbReference>
<dbReference type="InterPro" id="IPR050922">
    <property type="entry name" value="LytR/CpsA/Psr_CW_biosynth"/>
</dbReference>
<evidence type="ECO:0000256" key="3">
    <source>
        <dbReference type="ARBA" id="ARBA00022968"/>
    </source>
</evidence>
<sequence>MNDSRSNHKKIIKRKPRWGRISLLALLILLFGGGIFFYNVYNNVATAVNKMNKPLLRDVSAKRTSKVNFNNLDPISILLLGDDHRADEPGGNTDTMLVITINPKNKTTKLLSIPRDTRTKLIDNKDPSKNQVNKINASYEYGGPEMCIDTVENFLNIPIDYYVNVNFQGFKDIIDAVGGIDVNNKYAFELDGVTLKTGPQHLNGLQALEYARMRHQDPRGDFGRQERQREVISKIIDKGKSMSTLVNYNKILKALANNITTNLTLDDMINIASSYKPAAKKIDTMQIQGQGATIHNTWYLLVDNQERQTLSDEIRASLNLAPSPVTKFYKGTGTRNSFSTTKMTVSELHEQ</sequence>
<dbReference type="Pfam" id="PF03816">
    <property type="entry name" value="LytR_cpsA_psr"/>
    <property type="match status" value="1"/>
</dbReference>
<keyword evidence="3" id="KW-0735">Signal-anchor</keyword>
<proteinExistence type="inferred from homology"/>
<gene>
    <name evidence="7" type="ORF">NDK43_21955</name>
</gene>
<evidence type="ECO:0000259" key="6">
    <source>
        <dbReference type="Pfam" id="PF03816"/>
    </source>
</evidence>
<accession>A0ABT0WG33</accession>
<dbReference type="PANTHER" id="PTHR33392">
    <property type="entry name" value="POLYISOPRENYL-TEICHOIC ACID--PEPTIDOGLYCAN TEICHOIC ACID TRANSFERASE TAGU"/>
    <property type="match status" value="1"/>
</dbReference>
<feature type="transmembrane region" description="Helical" evidence="5">
    <location>
        <begin position="21"/>
        <end position="41"/>
    </location>
</feature>
<evidence type="ECO:0000313" key="8">
    <source>
        <dbReference type="Proteomes" id="UP001523262"/>
    </source>
</evidence>
<keyword evidence="5" id="KW-0472">Membrane</keyword>
<name>A0ABT0WG33_9BACI</name>
<keyword evidence="8" id="KW-1185">Reference proteome</keyword>
<organism evidence="7 8">
    <name type="scientific">Neobacillus pocheonensis</name>
    <dbReference type="NCBI Taxonomy" id="363869"/>
    <lineage>
        <taxon>Bacteria</taxon>
        <taxon>Bacillati</taxon>
        <taxon>Bacillota</taxon>
        <taxon>Bacilli</taxon>
        <taxon>Bacillales</taxon>
        <taxon>Bacillaceae</taxon>
        <taxon>Neobacillus</taxon>
    </lineage>
</organism>
<evidence type="ECO:0000313" key="7">
    <source>
        <dbReference type="EMBL" id="MCM2534518.1"/>
    </source>
</evidence>
<protein>
    <submittedName>
        <fullName evidence="7">LCP family protein</fullName>
    </submittedName>
</protein>